<evidence type="ECO:0000313" key="1">
    <source>
        <dbReference type="EMBL" id="ANE48446.1"/>
    </source>
</evidence>
<gene>
    <name evidence="1" type="ORF">SY83_21605</name>
</gene>
<proteinExistence type="predicted"/>
<dbReference type="STRING" id="1178515.SY83_21605"/>
<keyword evidence="2" id="KW-1185">Reference proteome</keyword>
<dbReference type="PATRIC" id="fig|1178515.4.peg.4379"/>
<dbReference type="KEGG" id="pswu:SY83_21605"/>
<evidence type="ECO:0000313" key="2">
    <source>
        <dbReference type="Proteomes" id="UP000076927"/>
    </source>
</evidence>
<sequence>MWTVIYIAPTARIAEIIKHKLTEEGFLVGVRGTHLSKNQFEIVVPEGEVEEVQEVLNGILNPR</sequence>
<dbReference type="OrthoDB" id="1684603at2"/>
<protein>
    <submittedName>
        <fullName evidence="1">Glutamate decarboxylase</fullName>
    </submittedName>
</protein>
<dbReference type="EMBL" id="CP011388">
    <property type="protein sequence ID" value="ANE48446.1"/>
    <property type="molecule type" value="Genomic_DNA"/>
</dbReference>
<dbReference type="AlphaFoldDB" id="A0A172TN99"/>
<name>A0A172TN99_9BACL</name>
<accession>A0A172TN99</accession>
<reference evidence="1 2" key="1">
    <citation type="submission" date="2015-01" db="EMBL/GenBank/DDBJ databases">
        <title>Paenibacillus swuensis/DY6/whole genome sequencing.</title>
        <authorList>
            <person name="Kim M.K."/>
            <person name="Srinivasan S."/>
            <person name="Lee J.-J."/>
        </authorList>
    </citation>
    <scope>NUCLEOTIDE SEQUENCE [LARGE SCALE GENOMIC DNA]</scope>
    <source>
        <strain evidence="1 2">DY6</strain>
    </source>
</reference>
<dbReference type="RefSeq" id="WP_068610307.1">
    <property type="nucleotide sequence ID" value="NZ_CP011388.1"/>
</dbReference>
<dbReference type="Proteomes" id="UP000076927">
    <property type="component" value="Chromosome"/>
</dbReference>
<organism evidence="1 2">
    <name type="scientific">Paenibacillus swuensis</name>
    <dbReference type="NCBI Taxonomy" id="1178515"/>
    <lineage>
        <taxon>Bacteria</taxon>
        <taxon>Bacillati</taxon>
        <taxon>Bacillota</taxon>
        <taxon>Bacilli</taxon>
        <taxon>Bacillales</taxon>
        <taxon>Paenibacillaceae</taxon>
        <taxon>Paenibacillus</taxon>
    </lineage>
</organism>